<dbReference type="STRING" id="1631249.BQ8794_140043"/>
<dbReference type="Proteomes" id="UP000188388">
    <property type="component" value="Unassembled WGS sequence"/>
</dbReference>
<evidence type="ECO:0000313" key="2">
    <source>
        <dbReference type="Proteomes" id="UP000188388"/>
    </source>
</evidence>
<dbReference type="EMBL" id="FTPD01000006">
    <property type="protein sequence ID" value="SIT53898.1"/>
    <property type="molecule type" value="Genomic_DNA"/>
</dbReference>
<sequence>MVVPRTNSSTTIIGLCQPECAVLDRKLVRQPVDLVRTSEGKLRHHLCDRALYMNPSTHRAKIVARKSRLELLDSGQRQTPL</sequence>
<reference evidence="2" key="1">
    <citation type="submission" date="2017-01" db="EMBL/GenBank/DDBJ databases">
        <authorList>
            <person name="Brunel B."/>
        </authorList>
    </citation>
    <scope>NUCLEOTIDE SEQUENCE [LARGE SCALE GENOMIC DNA]</scope>
</reference>
<keyword evidence="2" id="KW-1185">Reference proteome</keyword>
<name>A0A1R3V3V4_9HYPH</name>
<evidence type="ECO:0000313" key="1">
    <source>
        <dbReference type="EMBL" id="SIT53898.1"/>
    </source>
</evidence>
<organism evidence="1 2">
    <name type="scientific">Mesorhizobium prunaredense</name>
    <dbReference type="NCBI Taxonomy" id="1631249"/>
    <lineage>
        <taxon>Bacteria</taxon>
        <taxon>Pseudomonadati</taxon>
        <taxon>Pseudomonadota</taxon>
        <taxon>Alphaproteobacteria</taxon>
        <taxon>Hyphomicrobiales</taxon>
        <taxon>Phyllobacteriaceae</taxon>
        <taxon>Mesorhizobium</taxon>
    </lineage>
</organism>
<dbReference type="AlphaFoldDB" id="A0A1R3V3V4"/>
<protein>
    <submittedName>
        <fullName evidence="1">Uncharacterized protein</fullName>
    </submittedName>
</protein>
<gene>
    <name evidence="1" type="ORF">BQ8794_140043</name>
</gene>
<proteinExistence type="predicted"/>
<accession>A0A1R3V3V4</accession>